<evidence type="ECO:0000313" key="3">
    <source>
        <dbReference type="Proteomes" id="UP001596103"/>
    </source>
</evidence>
<feature type="transmembrane region" description="Helical" evidence="1">
    <location>
        <begin position="74"/>
        <end position="92"/>
    </location>
</feature>
<keyword evidence="1" id="KW-1133">Transmembrane helix</keyword>
<proteinExistence type="predicted"/>
<evidence type="ECO:0008006" key="4">
    <source>
        <dbReference type="Google" id="ProtNLM"/>
    </source>
</evidence>
<keyword evidence="3" id="KW-1185">Reference proteome</keyword>
<keyword evidence="1" id="KW-0472">Membrane</keyword>
<sequence>MNRLMASIAAIGLALSVVVHGASLLGVDVMSRVPYVWGLHVGIFIVFAPAVMLARRRFGARPALADLRRAFPDWVQALVAVFFAYALFNFYVCLVSMDGNPAIKAGQYVLENHGRIVRSLSAAEYTSLRARVARGFSGHWMLFYFAAVAYFAFCRDRGGFHGPTDENVISAGSSNKQTD</sequence>
<protein>
    <recommendedName>
        <fullName evidence="4">DUF4149 domain-containing protein</fullName>
    </recommendedName>
</protein>
<evidence type="ECO:0000256" key="1">
    <source>
        <dbReference type="SAM" id="Phobius"/>
    </source>
</evidence>
<accession>A0ABW0JD56</accession>
<feature type="transmembrane region" description="Helical" evidence="1">
    <location>
        <begin position="37"/>
        <end position="54"/>
    </location>
</feature>
<organism evidence="2 3">
    <name type="scientific">Paraburkholderia denitrificans</name>
    <dbReference type="NCBI Taxonomy" id="694025"/>
    <lineage>
        <taxon>Bacteria</taxon>
        <taxon>Pseudomonadati</taxon>
        <taxon>Pseudomonadota</taxon>
        <taxon>Betaproteobacteria</taxon>
        <taxon>Burkholderiales</taxon>
        <taxon>Burkholderiaceae</taxon>
        <taxon>Paraburkholderia</taxon>
    </lineage>
</organism>
<evidence type="ECO:0000313" key="2">
    <source>
        <dbReference type="EMBL" id="MFC5431087.1"/>
    </source>
</evidence>
<dbReference type="Proteomes" id="UP001596103">
    <property type="component" value="Unassembled WGS sequence"/>
</dbReference>
<dbReference type="RefSeq" id="WP_377714070.1">
    <property type="nucleotide sequence ID" value="NZ_JBHSMP010000028.1"/>
</dbReference>
<reference evidence="3" key="1">
    <citation type="journal article" date="2019" name="Int. J. Syst. Evol. Microbiol.">
        <title>The Global Catalogue of Microorganisms (GCM) 10K type strain sequencing project: providing services to taxonomists for standard genome sequencing and annotation.</title>
        <authorList>
            <consortium name="The Broad Institute Genomics Platform"/>
            <consortium name="The Broad Institute Genome Sequencing Center for Infectious Disease"/>
            <person name="Wu L."/>
            <person name="Ma J."/>
        </authorList>
    </citation>
    <scope>NUCLEOTIDE SEQUENCE [LARGE SCALE GENOMIC DNA]</scope>
    <source>
        <strain evidence="3">CCUG 56042</strain>
    </source>
</reference>
<keyword evidence="1" id="KW-0812">Transmembrane</keyword>
<comment type="caution">
    <text evidence="2">The sequence shown here is derived from an EMBL/GenBank/DDBJ whole genome shotgun (WGS) entry which is preliminary data.</text>
</comment>
<dbReference type="EMBL" id="JBHSMP010000028">
    <property type="protein sequence ID" value="MFC5431087.1"/>
    <property type="molecule type" value="Genomic_DNA"/>
</dbReference>
<name>A0ABW0JD56_9BURK</name>
<gene>
    <name evidence="2" type="ORF">ACFPTO_20110</name>
</gene>
<feature type="transmembrane region" description="Helical" evidence="1">
    <location>
        <begin position="136"/>
        <end position="153"/>
    </location>
</feature>